<evidence type="ECO:0000313" key="2">
    <source>
        <dbReference type="Proteomes" id="UP000274131"/>
    </source>
</evidence>
<reference evidence="3" key="1">
    <citation type="submission" date="2017-02" db="UniProtKB">
        <authorList>
            <consortium name="WormBaseParasite"/>
        </authorList>
    </citation>
    <scope>IDENTIFICATION</scope>
</reference>
<reference evidence="1 2" key="2">
    <citation type="submission" date="2018-10" db="EMBL/GenBank/DDBJ databases">
        <authorList>
            <consortium name="Pathogen Informatics"/>
        </authorList>
    </citation>
    <scope>NUCLEOTIDE SEQUENCE [LARGE SCALE GENOMIC DNA]</scope>
</reference>
<gene>
    <name evidence="1" type="ORF">EVEC_LOCUS8852</name>
</gene>
<evidence type="ECO:0000313" key="3">
    <source>
        <dbReference type="WBParaSite" id="EVEC_0000944201-mRNA-1"/>
    </source>
</evidence>
<keyword evidence="2" id="KW-1185">Reference proteome</keyword>
<evidence type="ECO:0000313" key="1">
    <source>
        <dbReference type="EMBL" id="VDD94101.1"/>
    </source>
</evidence>
<organism evidence="3">
    <name type="scientific">Enterobius vermicularis</name>
    <name type="common">Human pinworm</name>
    <dbReference type="NCBI Taxonomy" id="51028"/>
    <lineage>
        <taxon>Eukaryota</taxon>
        <taxon>Metazoa</taxon>
        <taxon>Ecdysozoa</taxon>
        <taxon>Nematoda</taxon>
        <taxon>Chromadorea</taxon>
        <taxon>Rhabditida</taxon>
        <taxon>Spirurina</taxon>
        <taxon>Oxyuridomorpha</taxon>
        <taxon>Oxyuroidea</taxon>
        <taxon>Oxyuridae</taxon>
        <taxon>Enterobius</taxon>
    </lineage>
</organism>
<dbReference type="WBParaSite" id="EVEC_0000944201-mRNA-1">
    <property type="protein sequence ID" value="EVEC_0000944201-mRNA-1"/>
    <property type="gene ID" value="EVEC_0000944201"/>
</dbReference>
<proteinExistence type="predicted"/>
<dbReference type="EMBL" id="UXUI01009648">
    <property type="protein sequence ID" value="VDD94101.1"/>
    <property type="molecule type" value="Genomic_DNA"/>
</dbReference>
<protein>
    <submittedName>
        <fullName evidence="3">C6 domain-containing protein</fullName>
    </submittedName>
</protein>
<sequence length="95" mass="10097">MISADSFDGFTNVHEVTGAQCQRTYEAVCNCDAPNCRATFYTGPGFTGSVAGSLTVQSPSTVKVECPSGSSGLWATVTMQDRPFENVMSMTCKKP</sequence>
<name>A0A0N4VFC5_ENTVE</name>
<dbReference type="Proteomes" id="UP000274131">
    <property type="component" value="Unassembled WGS sequence"/>
</dbReference>
<accession>A0A0N4VFC5</accession>
<dbReference type="AlphaFoldDB" id="A0A0N4VFC5"/>